<evidence type="ECO:0000256" key="1">
    <source>
        <dbReference type="ARBA" id="ARBA00022737"/>
    </source>
</evidence>
<keyword evidence="6" id="KW-1185">Reference proteome</keyword>
<dbReference type="PANTHER" id="PTHR15704">
    <property type="entry name" value="SUPERKILLER 3 PROTEIN-RELATED"/>
    <property type="match status" value="1"/>
</dbReference>
<keyword evidence="1" id="KW-0677">Repeat</keyword>
<feature type="signal peptide" evidence="4">
    <location>
        <begin position="1"/>
        <end position="21"/>
    </location>
</feature>
<dbReference type="AlphaFoldDB" id="A0A1I3SVW3"/>
<keyword evidence="4" id="KW-0732">Signal</keyword>
<dbReference type="OrthoDB" id="638548at2"/>
<dbReference type="PROSITE" id="PS50005">
    <property type="entry name" value="TPR"/>
    <property type="match status" value="3"/>
</dbReference>
<accession>A0A1I3SVW3</accession>
<evidence type="ECO:0000313" key="5">
    <source>
        <dbReference type="EMBL" id="SFJ61596.1"/>
    </source>
</evidence>
<proteinExistence type="predicted"/>
<dbReference type="SMART" id="SM00028">
    <property type="entry name" value="TPR"/>
    <property type="match status" value="4"/>
</dbReference>
<dbReference type="Pfam" id="PF13432">
    <property type="entry name" value="TPR_16"/>
    <property type="match status" value="2"/>
</dbReference>
<dbReference type="GO" id="GO:0055087">
    <property type="term" value="C:Ski complex"/>
    <property type="evidence" value="ECO:0007669"/>
    <property type="project" value="InterPro"/>
</dbReference>
<dbReference type="PANTHER" id="PTHR15704:SF7">
    <property type="entry name" value="SUPERKILLER COMPLEX PROTEIN 3"/>
    <property type="match status" value="1"/>
</dbReference>
<evidence type="ECO:0000313" key="6">
    <source>
        <dbReference type="Proteomes" id="UP000243887"/>
    </source>
</evidence>
<evidence type="ECO:0000256" key="4">
    <source>
        <dbReference type="SAM" id="SignalP"/>
    </source>
</evidence>
<dbReference type="InterPro" id="IPR039226">
    <property type="entry name" value="Ski3/TTC37"/>
</dbReference>
<feature type="chain" id="PRO_5017484650" evidence="4">
    <location>
        <begin position="22"/>
        <end position="562"/>
    </location>
</feature>
<feature type="repeat" description="TPR" evidence="3">
    <location>
        <begin position="193"/>
        <end position="226"/>
    </location>
</feature>
<reference evidence="6" key="1">
    <citation type="submission" date="2016-10" db="EMBL/GenBank/DDBJ databases">
        <authorList>
            <person name="Varghese N."/>
            <person name="Submissions S."/>
        </authorList>
    </citation>
    <scope>NUCLEOTIDE SEQUENCE [LARGE SCALE GENOMIC DNA]</scope>
    <source>
        <strain evidence="6">DSM 26542</strain>
    </source>
</reference>
<dbReference type="Proteomes" id="UP000243887">
    <property type="component" value="Unassembled WGS sequence"/>
</dbReference>
<dbReference type="Pfam" id="PF13181">
    <property type="entry name" value="TPR_8"/>
    <property type="match status" value="1"/>
</dbReference>
<keyword evidence="2 3" id="KW-0802">TPR repeat</keyword>
<evidence type="ECO:0000256" key="3">
    <source>
        <dbReference type="PROSITE-ProRule" id="PRU00339"/>
    </source>
</evidence>
<feature type="repeat" description="TPR" evidence="3">
    <location>
        <begin position="517"/>
        <end position="550"/>
    </location>
</feature>
<feature type="repeat" description="TPR" evidence="3">
    <location>
        <begin position="159"/>
        <end position="192"/>
    </location>
</feature>
<sequence>MNKYSVYSLLAAVLATTTIQAQNLEEAKKAIQDEKFDKAKDILHALVKSNPDDGSNFYYLGDLFLRENQSDSSRFYFNKGLEAKNKGSLNFIGLGQLELDNNREVEARTNFAKAEKDFKKKDYAEQLLIANAYVNSDHPNTKEAIKIAKSVLEKDYKNAQAYLVLGKAYLQEKNMNEAFSAFRNAYDYDNTMLEAKLQLAAITKRARAYANAVNDFKEVLALNPNYAPAYRELAETYYLWAKNSNSNQEEYIKNASENYKKYIEMSDGSSDSKMQYADFLVQTENYVELEKIANELKDNENINPRIFRYLGYAAFKNENYQESVSALDSFLKKYLKTNKSVNIIGRDYFYLGLSKMALADKSGSRNEALYQEGLQSLREAVKVEEAIAGEFNAYGVASFKKATIEGYNDAVDVLKISAAVKNQPNYVYDNYYLGYSYYFIGKETEDDATYKLASDAFSNTIAVSPTTEEAYLLKARVNRYIDSVESRELMNEAYLGFIKALTDKGELGSAKHKNTVIEAYTFIGAHYATINDNAKAVEYLNKVLAIDASNEYAKNTIKSIKG</sequence>
<dbReference type="EMBL" id="FORU01000011">
    <property type="protein sequence ID" value="SFJ61596.1"/>
    <property type="molecule type" value="Genomic_DNA"/>
</dbReference>
<evidence type="ECO:0000256" key="2">
    <source>
        <dbReference type="ARBA" id="ARBA00022803"/>
    </source>
</evidence>
<organism evidence="5 6">
    <name type="scientific">Myroides guanonis</name>
    <dbReference type="NCBI Taxonomy" id="1150112"/>
    <lineage>
        <taxon>Bacteria</taxon>
        <taxon>Pseudomonadati</taxon>
        <taxon>Bacteroidota</taxon>
        <taxon>Flavobacteriia</taxon>
        <taxon>Flavobacteriales</taxon>
        <taxon>Flavobacteriaceae</taxon>
        <taxon>Myroides</taxon>
    </lineage>
</organism>
<gene>
    <name evidence="5" type="ORF">SAMN04487893_11163</name>
</gene>
<dbReference type="RefSeq" id="WP_090679764.1">
    <property type="nucleotide sequence ID" value="NZ_FORU01000011.1"/>
</dbReference>
<dbReference type="Gene3D" id="1.25.40.10">
    <property type="entry name" value="Tetratricopeptide repeat domain"/>
    <property type="match status" value="3"/>
</dbReference>
<dbReference type="SUPFAM" id="SSF81901">
    <property type="entry name" value="HCP-like"/>
    <property type="match status" value="1"/>
</dbReference>
<dbReference type="InterPro" id="IPR019734">
    <property type="entry name" value="TPR_rpt"/>
</dbReference>
<dbReference type="SUPFAM" id="SSF48452">
    <property type="entry name" value="TPR-like"/>
    <property type="match status" value="1"/>
</dbReference>
<protein>
    <submittedName>
        <fullName evidence="5">Tetratricopeptide repeat-containing protein</fullName>
    </submittedName>
</protein>
<dbReference type="InterPro" id="IPR011990">
    <property type="entry name" value="TPR-like_helical_dom_sf"/>
</dbReference>
<dbReference type="STRING" id="1150112.SAMN04487893_11163"/>
<name>A0A1I3SVW3_9FLAO</name>
<dbReference type="GO" id="GO:0006401">
    <property type="term" value="P:RNA catabolic process"/>
    <property type="evidence" value="ECO:0007669"/>
    <property type="project" value="InterPro"/>
</dbReference>